<sequence>MVLLHRVRVVCGDGGLMISSQMLEMALFKLHLVVVILEDSACGMIRWKHVADQFADLRLTFRKPDFIKYADAYGAKGWRVTATEDPTRNGGRHRRRRRLPRLGADRLWRVHAFCLRNSGHYRPIEVQSLE</sequence>
<dbReference type="GO" id="GO:0030976">
    <property type="term" value="F:thiamine pyrophosphate binding"/>
    <property type="evidence" value="ECO:0007669"/>
    <property type="project" value="InterPro"/>
</dbReference>
<dbReference type="InterPro" id="IPR045229">
    <property type="entry name" value="TPP_enz"/>
</dbReference>
<accession>A0A0H1RGU8</accession>
<dbReference type="InterPro" id="IPR011766">
    <property type="entry name" value="TPP_enzyme_TPP-bd"/>
</dbReference>
<keyword evidence="4" id="KW-1185">Reference proteome</keyword>
<dbReference type="AlphaFoldDB" id="A0A0H1RGU8"/>
<dbReference type="Proteomes" id="UP000035489">
    <property type="component" value="Unassembled WGS sequence"/>
</dbReference>
<dbReference type="EMBL" id="LCYG01000013">
    <property type="protein sequence ID" value="KLK94460.1"/>
    <property type="molecule type" value="Genomic_DNA"/>
</dbReference>
<dbReference type="PATRIC" id="fig|1225564.3.peg.797"/>
<reference evidence="3 4" key="1">
    <citation type="submission" date="2015-05" db="EMBL/GenBank/DDBJ databases">
        <title>Draft genome sequence of Microvirga vignae strain BR3299, a novel nitrogen fixing bacteria isolated from Brazil semi-aired region.</title>
        <authorList>
            <person name="Zilli J.E."/>
            <person name="Passos S.R."/>
            <person name="Leite J."/>
            <person name="Baldani J.I."/>
            <person name="Xavier G.R."/>
            <person name="Rumjaneck N.G."/>
            <person name="Simoes-Araujo J.L."/>
        </authorList>
    </citation>
    <scope>NUCLEOTIDE SEQUENCE [LARGE SCALE GENOMIC DNA]</scope>
    <source>
        <strain evidence="3 4">BR3299</strain>
    </source>
</reference>
<dbReference type="Gene3D" id="3.40.50.970">
    <property type="match status" value="1"/>
</dbReference>
<dbReference type="GO" id="GO:0050660">
    <property type="term" value="F:flavin adenine dinucleotide binding"/>
    <property type="evidence" value="ECO:0007669"/>
    <property type="project" value="TreeGrafter"/>
</dbReference>
<dbReference type="GO" id="GO:0003984">
    <property type="term" value="F:acetolactate synthase activity"/>
    <property type="evidence" value="ECO:0007669"/>
    <property type="project" value="TreeGrafter"/>
</dbReference>
<dbReference type="PANTHER" id="PTHR18968:SF129">
    <property type="entry name" value="ACETOLACTATE SYNTHASE"/>
    <property type="match status" value="1"/>
</dbReference>
<gene>
    <name evidence="3" type="ORF">AA309_03410</name>
</gene>
<evidence type="ECO:0000256" key="1">
    <source>
        <dbReference type="ARBA" id="ARBA00007812"/>
    </source>
</evidence>
<dbReference type="GO" id="GO:0005948">
    <property type="term" value="C:acetolactate synthase complex"/>
    <property type="evidence" value="ECO:0007669"/>
    <property type="project" value="TreeGrafter"/>
</dbReference>
<dbReference type="GO" id="GO:0009097">
    <property type="term" value="P:isoleucine biosynthetic process"/>
    <property type="evidence" value="ECO:0007669"/>
    <property type="project" value="TreeGrafter"/>
</dbReference>
<feature type="domain" description="Thiamine pyrophosphate enzyme TPP-binding" evidence="2">
    <location>
        <begin position="6"/>
        <end position="85"/>
    </location>
</feature>
<dbReference type="GO" id="GO:0009099">
    <property type="term" value="P:L-valine biosynthetic process"/>
    <property type="evidence" value="ECO:0007669"/>
    <property type="project" value="TreeGrafter"/>
</dbReference>
<dbReference type="Pfam" id="PF02775">
    <property type="entry name" value="TPP_enzyme_C"/>
    <property type="match status" value="1"/>
</dbReference>
<dbReference type="SUPFAM" id="SSF52518">
    <property type="entry name" value="Thiamin diphosphate-binding fold (THDP-binding)"/>
    <property type="match status" value="1"/>
</dbReference>
<dbReference type="STRING" id="1225564.AA309_03410"/>
<evidence type="ECO:0000313" key="3">
    <source>
        <dbReference type="EMBL" id="KLK94460.1"/>
    </source>
</evidence>
<protein>
    <recommendedName>
        <fullName evidence="2">Thiamine pyrophosphate enzyme TPP-binding domain-containing protein</fullName>
    </recommendedName>
</protein>
<organism evidence="3 4">
    <name type="scientific">Microvirga vignae</name>
    <dbReference type="NCBI Taxonomy" id="1225564"/>
    <lineage>
        <taxon>Bacteria</taxon>
        <taxon>Pseudomonadati</taxon>
        <taxon>Pseudomonadota</taxon>
        <taxon>Alphaproteobacteria</taxon>
        <taxon>Hyphomicrobiales</taxon>
        <taxon>Methylobacteriaceae</taxon>
        <taxon>Microvirga</taxon>
    </lineage>
</organism>
<comment type="caution">
    <text evidence="3">The sequence shown here is derived from an EMBL/GenBank/DDBJ whole genome shotgun (WGS) entry which is preliminary data.</text>
</comment>
<proteinExistence type="inferred from homology"/>
<name>A0A0H1RGU8_9HYPH</name>
<dbReference type="InterPro" id="IPR029061">
    <property type="entry name" value="THDP-binding"/>
</dbReference>
<evidence type="ECO:0000313" key="4">
    <source>
        <dbReference type="Proteomes" id="UP000035489"/>
    </source>
</evidence>
<evidence type="ECO:0000259" key="2">
    <source>
        <dbReference type="Pfam" id="PF02775"/>
    </source>
</evidence>
<dbReference type="PANTHER" id="PTHR18968">
    <property type="entry name" value="THIAMINE PYROPHOSPHATE ENZYMES"/>
    <property type="match status" value="1"/>
</dbReference>
<comment type="similarity">
    <text evidence="1">Belongs to the TPP enzyme family.</text>
</comment>